<feature type="transmembrane region" description="Helical" evidence="1">
    <location>
        <begin position="211"/>
        <end position="230"/>
    </location>
</feature>
<keyword evidence="1" id="KW-1133">Transmembrane helix</keyword>
<protein>
    <submittedName>
        <fullName evidence="2">Predicted arabinose efflux permease, MFS family</fullName>
    </submittedName>
</protein>
<accession>A0A1H3G3F1</accession>
<gene>
    <name evidence="2" type="ORF">SAMN05421504_104105</name>
</gene>
<organism evidence="2 3">
    <name type="scientific">Amycolatopsis xylanica</name>
    <dbReference type="NCBI Taxonomy" id="589385"/>
    <lineage>
        <taxon>Bacteria</taxon>
        <taxon>Bacillati</taxon>
        <taxon>Actinomycetota</taxon>
        <taxon>Actinomycetes</taxon>
        <taxon>Pseudonocardiales</taxon>
        <taxon>Pseudonocardiaceae</taxon>
        <taxon>Amycolatopsis</taxon>
    </lineage>
</organism>
<name>A0A1H3G3F1_9PSEU</name>
<evidence type="ECO:0000256" key="1">
    <source>
        <dbReference type="SAM" id="Phobius"/>
    </source>
</evidence>
<keyword evidence="1" id="KW-0812">Transmembrane</keyword>
<feature type="transmembrane region" description="Helical" evidence="1">
    <location>
        <begin position="42"/>
        <end position="59"/>
    </location>
</feature>
<feature type="transmembrane region" description="Helical" evidence="1">
    <location>
        <begin position="12"/>
        <end position="30"/>
    </location>
</feature>
<dbReference type="AlphaFoldDB" id="A0A1H3G3F1"/>
<proteinExistence type="predicted"/>
<dbReference type="STRING" id="589385.SAMN05421504_104105"/>
<dbReference type="EMBL" id="FNON01000004">
    <property type="protein sequence ID" value="SDX97640.1"/>
    <property type="molecule type" value="Genomic_DNA"/>
</dbReference>
<feature type="transmembrane region" description="Helical" evidence="1">
    <location>
        <begin position="367"/>
        <end position="389"/>
    </location>
</feature>
<evidence type="ECO:0000313" key="2">
    <source>
        <dbReference type="EMBL" id="SDX97640.1"/>
    </source>
</evidence>
<dbReference type="PANTHER" id="PTHR23530">
    <property type="entry name" value="TRANSPORT PROTEIN-RELATED"/>
    <property type="match status" value="1"/>
</dbReference>
<keyword evidence="1" id="KW-0472">Membrane</keyword>
<dbReference type="CDD" id="cd06174">
    <property type="entry name" value="MFS"/>
    <property type="match status" value="1"/>
</dbReference>
<reference evidence="2 3" key="1">
    <citation type="submission" date="2016-10" db="EMBL/GenBank/DDBJ databases">
        <authorList>
            <person name="de Groot N.N."/>
        </authorList>
    </citation>
    <scope>NUCLEOTIDE SEQUENCE [LARGE SCALE GENOMIC DNA]</scope>
    <source>
        <strain evidence="2 3">CPCC 202699</strain>
    </source>
</reference>
<dbReference type="InterPro" id="IPR036259">
    <property type="entry name" value="MFS_trans_sf"/>
</dbReference>
<feature type="transmembrane region" description="Helical" evidence="1">
    <location>
        <begin position="242"/>
        <end position="264"/>
    </location>
</feature>
<feature type="transmembrane region" description="Helical" evidence="1">
    <location>
        <begin position="95"/>
        <end position="118"/>
    </location>
</feature>
<feature type="transmembrane region" description="Helical" evidence="1">
    <location>
        <begin position="71"/>
        <end position="89"/>
    </location>
</feature>
<sequence>MTDVSRVIRLYKTFSLFNGLLWWLPIFYLYQRQVGLSDGEIFGIQSIYYVAFLLLDIPASVLADRFDYRKFLVAGAGTLLLANLAPVLWPSYFGFLSHFLLTAVAYSLTSGAGSAYLYEYLHRRGADDRYRQAEGGARAYSLVGRIVCLPAAGLLMQWYMPSPYLLSALSVGVAAVVAMRLPPLPGDQPHEKAEKWGSLGPSWVLLRKSRMLILLMVQGVAVFTLVRILQSNLFQPILDSKQLPVAAFGLVMAGTTVFEALGAARPSWPRRYLGDIRAIFALTLIMGGCLALVVPAGLAATIACLCVFSFSSGLAFPIQRQLINNAITDPRCRATLLSLESLIDRAVCALVILALGSYLSAGKMNEFLILVAIGTAVLMGALVSLIYLVKRQQRVPSLKGT</sequence>
<dbReference type="InterPro" id="IPR011701">
    <property type="entry name" value="MFS"/>
</dbReference>
<evidence type="ECO:0000313" key="3">
    <source>
        <dbReference type="Proteomes" id="UP000199515"/>
    </source>
</evidence>
<dbReference type="InterPro" id="IPR053160">
    <property type="entry name" value="MFS_DHA3_Transporter"/>
</dbReference>
<dbReference type="Proteomes" id="UP000199515">
    <property type="component" value="Unassembled WGS sequence"/>
</dbReference>
<dbReference type="GO" id="GO:0022857">
    <property type="term" value="F:transmembrane transporter activity"/>
    <property type="evidence" value="ECO:0007669"/>
    <property type="project" value="InterPro"/>
</dbReference>
<dbReference type="RefSeq" id="WP_091290674.1">
    <property type="nucleotide sequence ID" value="NZ_FNON01000004.1"/>
</dbReference>
<dbReference type="SUPFAM" id="SSF103473">
    <property type="entry name" value="MFS general substrate transporter"/>
    <property type="match status" value="1"/>
</dbReference>
<dbReference type="OrthoDB" id="350307at2"/>
<dbReference type="Pfam" id="PF07690">
    <property type="entry name" value="MFS_1"/>
    <property type="match status" value="1"/>
</dbReference>
<feature type="transmembrane region" description="Helical" evidence="1">
    <location>
        <begin position="276"/>
        <end position="294"/>
    </location>
</feature>
<keyword evidence="3" id="KW-1185">Reference proteome</keyword>
<dbReference type="PANTHER" id="PTHR23530:SF1">
    <property type="entry name" value="PERMEASE, MAJOR FACILITATOR SUPERFAMILY-RELATED"/>
    <property type="match status" value="1"/>
</dbReference>
<dbReference type="Gene3D" id="1.20.1250.20">
    <property type="entry name" value="MFS general substrate transporter like domains"/>
    <property type="match status" value="1"/>
</dbReference>